<dbReference type="GO" id="GO:0008270">
    <property type="term" value="F:zinc ion binding"/>
    <property type="evidence" value="ECO:0007669"/>
    <property type="project" value="InterPro"/>
</dbReference>
<keyword evidence="5" id="KW-1185">Reference proteome</keyword>
<dbReference type="EMBL" id="KN847042">
    <property type="protein sequence ID" value="KIW30258.1"/>
    <property type="molecule type" value="Genomic_DNA"/>
</dbReference>
<protein>
    <recommendedName>
        <fullName evidence="3">Xylanolytic transcriptional activator regulatory domain-containing protein</fullName>
    </recommendedName>
</protein>
<dbReference type="Proteomes" id="UP000054466">
    <property type="component" value="Unassembled WGS sequence"/>
</dbReference>
<dbReference type="InterPro" id="IPR050987">
    <property type="entry name" value="AtrR-like"/>
</dbReference>
<evidence type="ECO:0000313" key="5">
    <source>
        <dbReference type="Proteomes" id="UP000054466"/>
    </source>
</evidence>
<dbReference type="PANTHER" id="PTHR46910">
    <property type="entry name" value="TRANSCRIPTION FACTOR PDR1"/>
    <property type="match status" value="1"/>
</dbReference>
<dbReference type="STRING" id="569365.A0A0D2CGJ7"/>
<feature type="domain" description="Xylanolytic transcriptional activator regulatory" evidence="3">
    <location>
        <begin position="322"/>
        <end position="396"/>
    </location>
</feature>
<feature type="compositionally biased region" description="Polar residues" evidence="2">
    <location>
        <begin position="85"/>
        <end position="106"/>
    </location>
</feature>
<dbReference type="RefSeq" id="XP_016250474.1">
    <property type="nucleotide sequence ID" value="XM_016392955.1"/>
</dbReference>
<dbReference type="VEuPathDB" id="FungiDB:PV07_06014"/>
<name>A0A0D2CGJ7_9EURO</name>
<evidence type="ECO:0000256" key="2">
    <source>
        <dbReference type="SAM" id="MobiDB-lite"/>
    </source>
</evidence>
<dbReference type="HOGENOM" id="CLU_016058_0_1_1"/>
<dbReference type="Pfam" id="PF04082">
    <property type="entry name" value="Fungal_trans"/>
    <property type="match status" value="1"/>
</dbReference>
<feature type="compositionally biased region" description="Polar residues" evidence="2">
    <location>
        <begin position="1"/>
        <end position="17"/>
    </location>
</feature>
<dbReference type="InterPro" id="IPR007219">
    <property type="entry name" value="XnlR_reg_dom"/>
</dbReference>
<dbReference type="GeneID" id="27345208"/>
<dbReference type="GO" id="GO:0006351">
    <property type="term" value="P:DNA-templated transcription"/>
    <property type="evidence" value="ECO:0007669"/>
    <property type="project" value="InterPro"/>
</dbReference>
<reference evidence="4 5" key="1">
    <citation type="submission" date="2015-01" db="EMBL/GenBank/DDBJ databases">
        <title>The Genome Sequence of Cladophialophora immunda CBS83496.</title>
        <authorList>
            <consortium name="The Broad Institute Genomics Platform"/>
            <person name="Cuomo C."/>
            <person name="de Hoog S."/>
            <person name="Gorbushina A."/>
            <person name="Stielow B."/>
            <person name="Teixiera M."/>
            <person name="Abouelleil A."/>
            <person name="Chapman S.B."/>
            <person name="Priest M."/>
            <person name="Young S.K."/>
            <person name="Wortman J."/>
            <person name="Nusbaum C."/>
            <person name="Birren B."/>
        </authorList>
    </citation>
    <scope>NUCLEOTIDE SEQUENCE [LARGE SCALE GENOMIC DNA]</scope>
    <source>
        <strain evidence="4 5">CBS 83496</strain>
    </source>
</reference>
<feature type="region of interest" description="Disordered" evidence="2">
    <location>
        <begin position="82"/>
        <end position="124"/>
    </location>
</feature>
<keyword evidence="1" id="KW-0539">Nucleus</keyword>
<accession>A0A0D2CGJ7</accession>
<sequence>MEAMIQNQNRTSPSVSDTAHPGSVSSQSTLVTQTLGPQLGSVRNDVDATTSTWNEAQHLRSMGIETLLLENPALMSFVPQKAAPSYQNPSNSTNPNLAETVQQSAETFPDRHVGSKEDSDATNVDKEATILAPQVVNWEHHGPGSWLSVCSRPGLDWVAQRTGVPDFENSARELVSTWTRRLTLDRNKITCTQHREPDPETAWKYYAGKAYFEDSFDSTLGIVYRPEFESALRAHFRGDLVSGDDAAWFALRKTVYASGCRIYLSKNTSMSFTEIQTEAWSYFQSAMSVLIELLFTPTGLLAVRALVAMAFFAEGLGNPALEYMFCASAARVAQAKGLHRRPAKAWNVAAHDELHYSWLFWAIYCCEKHIAHRSGRPSAIDDDEISCQIPSEACPGSTLDVEAFTYLIRHAQISSQISKRLMSVKAFQQPPSTLLETVAQLDHQLHEWRDSLPPGLRPDDRLRSFQASRDARYLPTILMHCAYYGSLMAIHTIFAYPWVYSTIFGNGRGVVTQDQVIFSSNTVAEAARNIIIIARSLEINGASIQWPTFYYPMIGLINLFIHILKFPSLPSARSDVALLDVAAGYFGHMEFITSSELNFPFARDVATVARQTVNKASKTDAPAITSADDGFSLANDVDIPFGDIFCASQDFNLDDWSVFSSVFSDEALMNREIGF</sequence>
<organism evidence="4 5">
    <name type="scientific">Cladophialophora immunda</name>
    <dbReference type="NCBI Taxonomy" id="569365"/>
    <lineage>
        <taxon>Eukaryota</taxon>
        <taxon>Fungi</taxon>
        <taxon>Dikarya</taxon>
        <taxon>Ascomycota</taxon>
        <taxon>Pezizomycotina</taxon>
        <taxon>Eurotiomycetes</taxon>
        <taxon>Chaetothyriomycetidae</taxon>
        <taxon>Chaetothyriales</taxon>
        <taxon>Herpotrichiellaceae</taxon>
        <taxon>Cladophialophora</taxon>
    </lineage>
</organism>
<evidence type="ECO:0000256" key="1">
    <source>
        <dbReference type="ARBA" id="ARBA00023242"/>
    </source>
</evidence>
<dbReference type="AlphaFoldDB" id="A0A0D2CGJ7"/>
<dbReference type="OrthoDB" id="4160628at2759"/>
<dbReference type="SMART" id="SM00906">
    <property type="entry name" value="Fungal_trans"/>
    <property type="match status" value="1"/>
</dbReference>
<gene>
    <name evidence="4" type="ORF">PV07_06014</name>
</gene>
<dbReference type="CDD" id="cd12148">
    <property type="entry name" value="fungal_TF_MHR"/>
    <property type="match status" value="1"/>
</dbReference>
<evidence type="ECO:0000259" key="3">
    <source>
        <dbReference type="SMART" id="SM00906"/>
    </source>
</evidence>
<evidence type="ECO:0000313" key="4">
    <source>
        <dbReference type="EMBL" id="KIW30258.1"/>
    </source>
</evidence>
<dbReference type="GO" id="GO:0003700">
    <property type="term" value="F:DNA-binding transcription factor activity"/>
    <property type="evidence" value="ECO:0007669"/>
    <property type="project" value="InterPro"/>
</dbReference>
<proteinExistence type="predicted"/>
<dbReference type="GO" id="GO:0003677">
    <property type="term" value="F:DNA binding"/>
    <property type="evidence" value="ECO:0007669"/>
    <property type="project" value="InterPro"/>
</dbReference>
<feature type="compositionally biased region" description="Basic and acidic residues" evidence="2">
    <location>
        <begin position="108"/>
        <end position="124"/>
    </location>
</feature>
<feature type="region of interest" description="Disordered" evidence="2">
    <location>
        <begin position="1"/>
        <end position="30"/>
    </location>
</feature>
<dbReference type="PANTHER" id="PTHR46910:SF25">
    <property type="entry name" value="ABC-TRANSPORTER-REGULATING TRANSCRIPTION FACTOR"/>
    <property type="match status" value="1"/>
</dbReference>